<dbReference type="OrthoDB" id="466155at2"/>
<gene>
    <name evidence="2" type="ORF">WA1_48035</name>
</gene>
<dbReference type="AlphaFoldDB" id="A0A139WYA2"/>
<feature type="transmembrane region" description="Helical" evidence="1">
    <location>
        <begin position="28"/>
        <end position="49"/>
    </location>
</feature>
<proteinExistence type="predicted"/>
<sequence length="88" mass="9147">MANFLTNPSVTELFTSLIADDLNLTTGFVWFLVATVISMLGGAIGGMLLAGRDIGYEFSALLGGLFGPAGVIPGVVLALIVIDLLRSF</sequence>
<keyword evidence="1" id="KW-1133">Transmembrane helix</keyword>
<dbReference type="EMBL" id="ANNX02000047">
    <property type="protein sequence ID" value="KYC37362.1"/>
    <property type="molecule type" value="Genomic_DNA"/>
</dbReference>
<evidence type="ECO:0000313" key="2">
    <source>
        <dbReference type="EMBL" id="KYC37362.1"/>
    </source>
</evidence>
<comment type="caution">
    <text evidence="2">The sequence shown here is derived from an EMBL/GenBank/DDBJ whole genome shotgun (WGS) entry which is preliminary data.</text>
</comment>
<organism evidence="2 3">
    <name type="scientific">Scytonema hofmannii PCC 7110</name>
    <dbReference type="NCBI Taxonomy" id="128403"/>
    <lineage>
        <taxon>Bacteria</taxon>
        <taxon>Bacillati</taxon>
        <taxon>Cyanobacteriota</taxon>
        <taxon>Cyanophyceae</taxon>
        <taxon>Nostocales</taxon>
        <taxon>Scytonemataceae</taxon>
        <taxon>Scytonema</taxon>
    </lineage>
</organism>
<evidence type="ECO:0008006" key="4">
    <source>
        <dbReference type="Google" id="ProtNLM"/>
    </source>
</evidence>
<dbReference type="Proteomes" id="UP000076925">
    <property type="component" value="Unassembled WGS sequence"/>
</dbReference>
<reference evidence="2 3" key="1">
    <citation type="journal article" date="2013" name="Genome Biol. Evol.">
        <title>Genomes of Stigonematalean cyanobacteria (subsection V) and the evolution of oxygenic photosynthesis from prokaryotes to plastids.</title>
        <authorList>
            <person name="Dagan T."/>
            <person name="Roettger M."/>
            <person name="Stucken K."/>
            <person name="Landan G."/>
            <person name="Koch R."/>
            <person name="Major P."/>
            <person name="Gould S.B."/>
            <person name="Goremykin V.V."/>
            <person name="Rippka R."/>
            <person name="Tandeau de Marsac N."/>
            <person name="Gugger M."/>
            <person name="Lockhart P.J."/>
            <person name="Allen J.F."/>
            <person name="Brune I."/>
            <person name="Maus I."/>
            <person name="Puhler A."/>
            <person name="Martin W.F."/>
        </authorList>
    </citation>
    <scope>NUCLEOTIDE SEQUENCE [LARGE SCALE GENOMIC DNA]</scope>
    <source>
        <strain evidence="2 3">PCC 7110</strain>
    </source>
</reference>
<evidence type="ECO:0000313" key="3">
    <source>
        <dbReference type="Proteomes" id="UP000076925"/>
    </source>
</evidence>
<keyword evidence="3" id="KW-1185">Reference proteome</keyword>
<feature type="transmembrane region" description="Helical" evidence="1">
    <location>
        <begin position="61"/>
        <end position="82"/>
    </location>
</feature>
<name>A0A139WYA2_9CYAN</name>
<keyword evidence="1" id="KW-0812">Transmembrane</keyword>
<accession>A0A139WYA2</accession>
<keyword evidence="1" id="KW-0472">Membrane</keyword>
<protein>
    <recommendedName>
        <fullName evidence="4">ABC transmembrane type-1 domain-containing protein</fullName>
    </recommendedName>
</protein>
<dbReference type="RefSeq" id="WP_017747429.1">
    <property type="nucleotide sequence ID" value="NZ_KQ976354.1"/>
</dbReference>
<evidence type="ECO:0000256" key="1">
    <source>
        <dbReference type="SAM" id="Phobius"/>
    </source>
</evidence>
<dbReference type="STRING" id="128403.WA1_48035"/>